<feature type="compositionally biased region" description="Polar residues" evidence="1">
    <location>
        <begin position="12"/>
        <end position="22"/>
    </location>
</feature>
<dbReference type="OrthoDB" id="5326346at2759"/>
<sequence>MMLDAIDAQTPGFPQSEPSTSRIEIDPNGDVDFVLKTANRQQYTWPAEPITGAPPAGRRPDPANDREEAKDEYRFRVSSRCLSAASPIWSRTFNGPRRQLPRNEGARLEVEQHKWDATAVLILLSILHARSENIPQQVTLDMLTQIAVLVDYYKCHEATNSVASAWINALEQDPATRPPVYHGRESVMWLFVAWVFARPETFTDLAALAIYMSEGPMERMSLPFPGAFVYAIDNARHKAIEDFLDNTLLLRDSLIDPAWQCQAQPDLSAQCSSMLLGQLVRFLVNHLGMDVFSSNGQPNRPFYGISAKKLDAAVREGLPHLLWRGPREIMTAEETADEHCLVHRCSLRDMMRPFVERMKKEIPALSLENFPRHQLAS</sequence>
<dbReference type="Proteomes" id="UP000756346">
    <property type="component" value="Unassembled WGS sequence"/>
</dbReference>
<evidence type="ECO:0000313" key="2">
    <source>
        <dbReference type="EMBL" id="KAH7016091.1"/>
    </source>
</evidence>
<keyword evidence="3" id="KW-1185">Reference proteome</keyword>
<comment type="caution">
    <text evidence="2">The sequence shown here is derived from an EMBL/GenBank/DDBJ whole genome shotgun (WGS) entry which is preliminary data.</text>
</comment>
<dbReference type="EMBL" id="JAGTJQ010000012">
    <property type="protein sequence ID" value="KAH7016091.1"/>
    <property type="molecule type" value="Genomic_DNA"/>
</dbReference>
<accession>A0A9P9BIU7</accession>
<dbReference type="GeneID" id="70191824"/>
<proteinExistence type="predicted"/>
<feature type="region of interest" description="Disordered" evidence="1">
    <location>
        <begin position="1"/>
        <end position="28"/>
    </location>
</feature>
<gene>
    <name evidence="2" type="ORF">B0I36DRAFT_42445</name>
</gene>
<protein>
    <submittedName>
        <fullName evidence="2">Uncharacterized protein</fullName>
    </submittedName>
</protein>
<feature type="compositionally biased region" description="Basic and acidic residues" evidence="1">
    <location>
        <begin position="58"/>
        <end position="71"/>
    </location>
</feature>
<dbReference type="AlphaFoldDB" id="A0A9P9BIU7"/>
<feature type="region of interest" description="Disordered" evidence="1">
    <location>
        <begin position="44"/>
        <end position="71"/>
    </location>
</feature>
<evidence type="ECO:0000256" key="1">
    <source>
        <dbReference type="SAM" id="MobiDB-lite"/>
    </source>
</evidence>
<name>A0A9P9BIU7_9PEZI</name>
<organism evidence="2 3">
    <name type="scientific">Microdochium trichocladiopsis</name>
    <dbReference type="NCBI Taxonomy" id="1682393"/>
    <lineage>
        <taxon>Eukaryota</taxon>
        <taxon>Fungi</taxon>
        <taxon>Dikarya</taxon>
        <taxon>Ascomycota</taxon>
        <taxon>Pezizomycotina</taxon>
        <taxon>Sordariomycetes</taxon>
        <taxon>Xylariomycetidae</taxon>
        <taxon>Xylariales</taxon>
        <taxon>Microdochiaceae</taxon>
        <taxon>Microdochium</taxon>
    </lineage>
</organism>
<reference evidence="2" key="1">
    <citation type="journal article" date="2021" name="Nat. Commun.">
        <title>Genetic determinants of endophytism in the Arabidopsis root mycobiome.</title>
        <authorList>
            <person name="Mesny F."/>
            <person name="Miyauchi S."/>
            <person name="Thiergart T."/>
            <person name="Pickel B."/>
            <person name="Atanasova L."/>
            <person name="Karlsson M."/>
            <person name="Huettel B."/>
            <person name="Barry K.W."/>
            <person name="Haridas S."/>
            <person name="Chen C."/>
            <person name="Bauer D."/>
            <person name="Andreopoulos W."/>
            <person name="Pangilinan J."/>
            <person name="LaButti K."/>
            <person name="Riley R."/>
            <person name="Lipzen A."/>
            <person name="Clum A."/>
            <person name="Drula E."/>
            <person name="Henrissat B."/>
            <person name="Kohler A."/>
            <person name="Grigoriev I.V."/>
            <person name="Martin F.M."/>
            <person name="Hacquard S."/>
        </authorList>
    </citation>
    <scope>NUCLEOTIDE SEQUENCE</scope>
    <source>
        <strain evidence="2">MPI-CAGE-CH-0230</strain>
    </source>
</reference>
<evidence type="ECO:0000313" key="3">
    <source>
        <dbReference type="Proteomes" id="UP000756346"/>
    </source>
</evidence>
<dbReference type="RefSeq" id="XP_046005715.1">
    <property type="nucleotide sequence ID" value="XM_046162278.1"/>
</dbReference>